<evidence type="ECO:0000313" key="2">
    <source>
        <dbReference type="Proteomes" id="UP001221757"/>
    </source>
</evidence>
<proteinExistence type="predicted"/>
<dbReference type="AlphaFoldDB" id="A0AAD7D637"/>
<comment type="caution">
    <text evidence="1">The sequence shown here is derived from an EMBL/GenBank/DDBJ whole genome shotgun (WGS) entry which is preliminary data.</text>
</comment>
<protein>
    <submittedName>
        <fullName evidence="1">Uncharacterized protein</fullName>
    </submittedName>
</protein>
<accession>A0AAD7D637</accession>
<name>A0AAD7D637_MYCRO</name>
<evidence type="ECO:0000313" key="1">
    <source>
        <dbReference type="EMBL" id="KAJ7681280.1"/>
    </source>
</evidence>
<dbReference type="Proteomes" id="UP001221757">
    <property type="component" value="Unassembled WGS sequence"/>
</dbReference>
<gene>
    <name evidence="1" type="ORF">B0H17DRAFT_1138576</name>
</gene>
<keyword evidence="2" id="KW-1185">Reference proteome</keyword>
<sequence length="172" mass="19357">MGPRIREDSACAALMSPEPCLGPMYSQLFPRALTIFVGRQESALELGGRAVRVRCAGLARSSGSFPISARFLRVSSYVAGKMSRSRQRRPSWSFLGGRRRRKSLTPSWTIATVHDNIMMCSAQYTSTKRKKKAEEGKLGGESRMYSYAYTKQRFCDAGVKAEWRVATRRARF</sequence>
<dbReference type="EMBL" id="JARKIE010000120">
    <property type="protein sequence ID" value="KAJ7681280.1"/>
    <property type="molecule type" value="Genomic_DNA"/>
</dbReference>
<reference evidence="1" key="1">
    <citation type="submission" date="2023-03" db="EMBL/GenBank/DDBJ databases">
        <title>Massive genome expansion in bonnet fungi (Mycena s.s.) driven by repeated elements and novel gene families across ecological guilds.</title>
        <authorList>
            <consortium name="Lawrence Berkeley National Laboratory"/>
            <person name="Harder C.B."/>
            <person name="Miyauchi S."/>
            <person name="Viragh M."/>
            <person name="Kuo A."/>
            <person name="Thoen E."/>
            <person name="Andreopoulos B."/>
            <person name="Lu D."/>
            <person name="Skrede I."/>
            <person name="Drula E."/>
            <person name="Henrissat B."/>
            <person name="Morin E."/>
            <person name="Kohler A."/>
            <person name="Barry K."/>
            <person name="LaButti K."/>
            <person name="Morin E."/>
            <person name="Salamov A."/>
            <person name="Lipzen A."/>
            <person name="Mereny Z."/>
            <person name="Hegedus B."/>
            <person name="Baldrian P."/>
            <person name="Stursova M."/>
            <person name="Weitz H."/>
            <person name="Taylor A."/>
            <person name="Grigoriev I.V."/>
            <person name="Nagy L.G."/>
            <person name="Martin F."/>
            <person name="Kauserud H."/>
        </authorList>
    </citation>
    <scope>NUCLEOTIDE SEQUENCE</scope>
    <source>
        <strain evidence="1">CBHHK067</strain>
    </source>
</reference>
<organism evidence="1 2">
    <name type="scientific">Mycena rosella</name>
    <name type="common">Pink bonnet</name>
    <name type="synonym">Agaricus rosellus</name>
    <dbReference type="NCBI Taxonomy" id="1033263"/>
    <lineage>
        <taxon>Eukaryota</taxon>
        <taxon>Fungi</taxon>
        <taxon>Dikarya</taxon>
        <taxon>Basidiomycota</taxon>
        <taxon>Agaricomycotina</taxon>
        <taxon>Agaricomycetes</taxon>
        <taxon>Agaricomycetidae</taxon>
        <taxon>Agaricales</taxon>
        <taxon>Marasmiineae</taxon>
        <taxon>Mycenaceae</taxon>
        <taxon>Mycena</taxon>
    </lineage>
</organism>